<accession>A0AAD8ITZ3</accession>
<dbReference type="EC" id="2.7.7.102" evidence="3"/>
<evidence type="ECO:0000256" key="1">
    <source>
        <dbReference type="ARBA" id="ARBA00026139"/>
    </source>
</evidence>
<dbReference type="GO" id="GO:0003682">
    <property type="term" value="F:chromatin binding"/>
    <property type="evidence" value="ECO:0007669"/>
    <property type="project" value="TreeGrafter"/>
</dbReference>
<comment type="caution">
    <text evidence="5">The sequence shown here is derived from an EMBL/GenBank/DDBJ whole genome shotgun (WGS) entry which is preliminary data.</text>
</comment>
<dbReference type="GO" id="GO:0042276">
    <property type="term" value="P:error-prone translesion synthesis"/>
    <property type="evidence" value="ECO:0007669"/>
    <property type="project" value="InterPro"/>
</dbReference>
<evidence type="ECO:0000256" key="2">
    <source>
        <dbReference type="ARBA" id="ARBA00044677"/>
    </source>
</evidence>
<dbReference type="InterPro" id="IPR044917">
    <property type="entry name" value="PRIMPOL"/>
</dbReference>
<keyword evidence="6" id="KW-1185">Reference proteome</keyword>
<dbReference type="EMBL" id="JAUIZM010000003">
    <property type="protein sequence ID" value="KAK1391805.1"/>
    <property type="molecule type" value="Genomic_DNA"/>
</dbReference>
<dbReference type="GO" id="GO:0005759">
    <property type="term" value="C:mitochondrial matrix"/>
    <property type="evidence" value="ECO:0007669"/>
    <property type="project" value="TreeGrafter"/>
</dbReference>
<comment type="catalytic activity">
    <reaction evidence="4">
        <text>DNA(n) + a 2'-deoxyribonucleoside 5'-triphosphate = DNA(n+1) + diphosphate</text>
        <dbReference type="Rhea" id="RHEA:22508"/>
        <dbReference type="Rhea" id="RHEA-COMP:17339"/>
        <dbReference type="Rhea" id="RHEA-COMP:17340"/>
        <dbReference type="ChEBI" id="CHEBI:33019"/>
        <dbReference type="ChEBI" id="CHEBI:61560"/>
        <dbReference type="ChEBI" id="CHEBI:173112"/>
        <dbReference type="EC" id="2.7.7.7"/>
    </reaction>
    <physiologicalReaction direction="left-to-right" evidence="4">
        <dbReference type="Rhea" id="RHEA:22509"/>
    </physiologicalReaction>
</comment>
<dbReference type="Pfam" id="PF03121">
    <property type="entry name" value="Herpes_UL52"/>
    <property type="match status" value="1"/>
</dbReference>
<sequence>MEDMLQANNATVPAREVLEGLALKFSTSPERSGKFVVQMKQIQELIDMFVESLASIGSVSGKIQSWYWFSEYGIMVYNMSRNRYCERIGRQHKSNHVIYIFDLRRAAYYQKCHDPDCRGYRSPLRPVPEEIVPDTTIFFNSVKHNEIQEHNTDYNSTNNVDSYFKDGWWLEALNFAEQVEKKALDLGVSAYKLVAHVSGGSFAKLFHPFGSIEEVETLGFVIYGLGYDEKFCRVLSHHKKLNITQFYHAPAMKLCHVKPLGPFKKRIDRNEYANTLNSEGFFVDPIFFKATKDEGSLKSPKLR</sequence>
<reference evidence="5" key="1">
    <citation type="submission" date="2023-02" db="EMBL/GenBank/DDBJ databases">
        <title>Genome of toxic invasive species Heracleum sosnowskyi carries increased number of genes despite the absence of recent whole-genome duplications.</title>
        <authorList>
            <person name="Schelkunov M."/>
            <person name="Shtratnikova V."/>
            <person name="Makarenko M."/>
            <person name="Klepikova A."/>
            <person name="Omelchenko D."/>
            <person name="Novikova G."/>
            <person name="Obukhova E."/>
            <person name="Bogdanov V."/>
            <person name="Penin A."/>
            <person name="Logacheva M."/>
        </authorList>
    </citation>
    <scope>NUCLEOTIDE SEQUENCE</scope>
    <source>
        <strain evidence="5">Hsosn_3</strain>
        <tissue evidence="5">Leaf</tissue>
    </source>
</reference>
<proteinExistence type="predicted"/>
<dbReference type="GO" id="GO:0031297">
    <property type="term" value="P:replication fork processing"/>
    <property type="evidence" value="ECO:0007669"/>
    <property type="project" value="TreeGrafter"/>
</dbReference>
<dbReference type="GO" id="GO:0003887">
    <property type="term" value="F:DNA-directed DNA polymerase activity"/>
    <property type="evidence" value="ECO:0007669"/>
    <property type="project" value="UniProtKB-EC"/>
</dbReference>
<evidence type="ECO:0000256" key="3">
    <source>
        <dbReference type="ARBA" id="ARBA00044768"/>
    </source>
</evidence>
<dbReference type="GO" id="GO:0009411">
    <property type="term" value="P:response to UV"/>
    <property type="evidence" value="ECO:0007669"/>
    <property type="project" value="TreeGrafter"/>
</dbReference>
<evidence type="ECO:0000313" key="5">
    <source>
        <dbReference type="EMBL" id="KAK1391805.1"/>
    </source>
</evidence>
<evidence type="ECO:0000313" key="6">
    <source>
        <dbReference type="Proteomes" id="UP001237642"/>
    </source>
</evidence>
<dbReference type="GO" id="GO:0005634">
    <property type="term" value="C:nucleus"/>
    <property type="evidence" value="ECO:0007669"/>
    <property type="project" value="TreeGrafter"/>
</dbReference>
<name>A0AAD8ITZ3_9APIA</name>
<gene>
    <name evidence="5" type="ORF">POM88_010861</name>
</gene>
<evidence type="ECO:0000256" key="4">
    <source>
        <dbReference type="ARBA" id="ARBA00047303"/>
    </source>
</evidence>
<dbReference type="PANTHER" id="PTHR31399:SF0">
    <property type="entry name" value="DNA-DIRECTED PRIMASE_POLYMERASE PROTEIN"/>
    <property type="match status" value="1"/>
</dbReference>
<protein>
    <recommendedName>
        <fullName evidence="1">DNA-directed primase/polymerase protein</fullName>
        <ecNumber evidence="3">2.7.7.102</ecNumber>
    </recommendedName>
</protein>
<reference evidence="5" key="2">
    <citation type="submission" date="2023-05" db="EMBL/GenBank/DDBJ databases">
        <authorList>
            <person name="Schelkunov M.I."/>
        </authorList>
    </citation>
    <scope>NUCLEOTIDE SEQUENCE</scope>
    <source>
        <strain evidence="5">Hsosn_3</strain>
        <tissue evidence="5">Leaf</tissue>
    </source>
</reference>
<dbReference type="Proteomes" id="UP001237642">
    <property type="component" value="Unassembled WGS sequence"/>
</dbReference>
<dbReference type="GO" id="GO:0006264">
    <property type="term" value="P:mitochondrial DNA replication"/>
    <property type="evidence" value="ECO:0007669"/>
    <property type="project" value="TreeGrafter"/>
</dbReference>
<comment type="catalytic activity">
    <reaction evidence="2">
        <text>ssDNA + n NTP = ssDNA/pppN(pN)n-1 hybrid + (n-1) diphosphate.</text>
        <dbReference type="EC" id="2.7.7.102"/>
    </reaction>
</comment>
<dbReference type="PANTHER" id="PTHR31399">
    <property type="entry name" value="DNA-DIRECTED PRIMASE / POLYMERASE PROTEIN"/>
    <property type="match status" value="1"/>
</dbReference>
<dbReference type="AlphaFoldDB" id="A0AAD8ITZ3"/>
<organism evidence="5 6">
    <name type="scientific">Heracleum sosnowskyi</name>
    <dbReference type="NCBI Taxonomy" id="360622"/>
    <lineage>
        <taxon>Eukaryota</taxon>
        <taxon>Viridiplantae</taxon>
        <taxon>Streptophyta</taxon>
        <taxon>Embryophyta</taxon>
        <taxon>Tracheophyta</taxon>
        <taxon>Spermatophyta</taxon>
        <taxon>Magnoliopsida</taxon>
        <taxon>eudicotyledons</taxon>
        <taxon>Gunneridae</taxon>
        <taxon>Pentapetalae</taxon>
        <taxon>asterids</taxon>
        <taxon>campanulids</taxon>
        <taxon>Apiales</taxon>
        <taxon>Apiaceae</taxon>
        <taxon>Apioideae</taxon>
        <taxon>apioid superclade</taxon>
        <taxon>Tordylieae</taxon>
        <taxon>Tordyliinae</taxon>
        <taxon>Heracleum</taxon>
    </lineage>
</organism>